<proteinExistence type="predicted"/>
<dbReference type="AlphaFoldDB" id="A0A399EDJ6"/>
<organism evidence="2 3">
    <name type="scientific">Calidithermus terrae</name>
    <dbReference type="NCBI Taxonomy" id="1408545"/>
    <lineage>
        <taxon>Bacteria</taxon>
        <taxon>Thermotogati</taxon>
        <taxon>Deinococcota</taxon>
        <taxon>Deinococci</taxon>
        <taxon>Thermales</taxon>
        <taxon>Thermaceae</taxon>
        <taxon>Calidithermus</taxon>
    </lineage>
</organism>
<gene>
    <name evidence="2" type="ORF">Mterra_03303</name>
</gene>
<evidence type="ECO:0000256" key="1">
    <source>
        <dbReference type="SAM" id="MobiDB-lite"/>
    </source>
</evidence>
<accession>A0A399EDJ6</accession>
<protein>
    <submittedName>
        <fullName evidence="2">Uncharacterized protein</fullName>
    </submittedName>
</protein>
<sequence length="96" mass="10370">MTLPKTIPKVRGVTVSPELVADSPTTITMNSGRNTMAARKPAPSTKEAALPTAKVRLAKSERGRMGSLTRRSVSRKPARPARASANIPRICQEPHR</sequence>
<dbReference type="Proteomes" id="UP000265715">
    <property type="component" value="Unassembled WGS sequence"/>
</dbReference>
<name>A0A399EDJ6_9DEIN</name>
<evidence type="ECO:0000313" key="3">
    <source>
        <dbReference type="Proteomes" id="UP000265715"/>
    </source>
</evidence>
<comment type="caution">
    <text evidence="2">The sequence shown here is derived from an EMBL/GenBank/DDBJ whole genome shotgun (WGS) entry which is preliminary data.</text>
</comment>
<reference evidence="2 3" key="1">
    <citation type="submission" date="2018-08" db="EMBL/GenBank/DDBJ databases">
        <title>Meiothermus terrae DSM 26712 genome sequencing project.</title>
        <authorList>
            <person name="Da Costa M.S."/>
            <person name="Albuquerque L."/>
            <person name="Raposo P."/>
            <person name="Froufe H.J.C."/>
            <person name="Barroso C.S."/>
            <person name="Egas C."/>
        </authorList>
    </citation>
    <scope>NUCLEOTIDE SEQUENCE [LARGE SCALE GENOMIC DNA]</scope>
    <source>
        <strain evidence="2 3">DSM 26712</strain>
    </source>
</reference>
<keyword evidence="3" id="KW-1185">Reference proteome</keyword>
<feature type="compositionally biased region" description="Polar residues" evidence="1">
    <location>
        <begin position="24"/>
        <end position="34"/>
    </location>
</feature>
<feature type="region of interest" description="Disordered" evidence="1">
    <location>
        <begin position="24"/>
        <end position="96"/>
    </location>
</feature>
<evidence type="ECO:0000313" key="2">
    <source>
        <dbReference type="EMBL" id="RIH81239.1"/>
    </source>
</evidence>
<dbReference type="EMBL" id="QXDL01000192">
    <property type="protein sequence ID" value="RIH81239.1"/>
    <property type="molecule type" value="Genomic_DNA"/>
</dbReference>